<evidence type="ECO:0000256" key="3">
    <source>
        <dbReference type="ARBA" id="ARBA00022989"/>
    </source>
</evidence>
<dbReference type="PROSITE" id="PS50850">
    <property type="entry name" value="MFS"/>
    <property type="match status" value="1"/>
</dbReference>
<comment type="subcellular location">
    <subcellularLocation>
        <location evidence="1">Membrane</location>
        <topology evidence="1">Multi-pass membrane protein</topology>
    </subcellularLocation>
</comment>
<feature type="transmembrane region" description="Helical" evidence="5">
    <location>
        <begin position="218"/>
        <end position="240"/>
    </location>
</feature>
<dbReference type="SUPFAM" id="SSF103473">
    <property type="entry name" value="MFS general substrate transporter"/>
    <property type="match status" value="1"/>
</dbReference>
<feature type="transmembrane region" description="Helical" evidence="5">
    <location>
        <begin position="346"/>
        <end position="368"/>
    </location>
</feature>
<feature type="domain" description="Major facilitator superfamily (MFS) profile" evidence="6">
    <location>
        <begin position="12"/>
        <end position="399"/>
    </location>
</feature>
<keyword evidence="2 5" id="KW-0812">Transmembrane</keyword>
<dbReference type="InterPro" id="IPR001958">
    <property type="entry name" value="Tet-R_TetA/multi-R_MdtG-like"/>
</dbReference>
<gene>
    <name evidence="7" type="ORF">MJO52_04585</name>
</gene>
<dbReference type="PANTHER" id="PTHR23546">
    <property type="entry name" value="TRANSPORT PROTEIN"/>
    <property type="match status" value="1"/>
</dbReference>
<evidence type="ECO:0000256" key="2">
    <source>
        <dbReference type="ARBA" id="ARBA00022692"/>
    </source>
</evidence>
<dbReference type="EMBL" id="CP092418">
    <property type="protein sequence ID" value="USD23627.1"/>
    <property type="molecule type" value="Genomic_DNA"/>
</dbReference>
<keyword evidence="3 5" id="KW-1133">Transmembrane helix</keyword>
<evidence type="ECO:0000313" key="7">
    <source>
        <dbReference type="EMBL" id="USD23627.1"/>
    </source>
</evidence>
<evidence type="ECO:0000313" key="8">
    <source>
        <dbReference type="Proteomes" id="UP001055658"/>
    </source>
</evidence>
<feature type="transmembrane region" description="Helical" evidence="5">
    <location>
        <begin position="46"/>
        <end position="66"/>
    </location>
</feature>
<dbReference type="InterPro" id="IPR036259">
    <property type="entry name" value="MFS_trans_sf"/>
</dbReference>
<keyword evidence="4 5" id="KW-0472">Membrane</keyword>
<feature type="transmembrane region" description="Helical" evidence="5">
    <location>
        <begin position="12"/>
        <end position="34"/>
    </location>
</feature>
<evidence type="ECO:0000259" key="6">
    <source>
        <dbReference type="PROSITE" id="PS50850"/>
    </source>
</evidence>
<dbReference type="InterPro" id="IPR020846">
    <property type="entry name" value="MFS_dom"/>
</dbReference>
<evidence type="ECO:0000256" key="1">
    <source>
        <dbReference type="ARBA" id="ARBA00004141"/>
    </source>
</evidence>
<accession>A0ABY4VMG5</accession>
<dbReference type="Pfam" id="PF07690">
    <property type="entry name" value="MFS_1"/>
    <property type="match status" value="1"/>
</dbReference>
<dbReference type="PANTHER" id="PTHR23546:SF1">
    <property type="entry name" value="MEMBRANE PROTEIN"/>
    <property type="match status" value="1"/>
</dbReference>
<organism evidence="7 8">
    <name type="scientific">Microbulbifer variabilis</name>
    <dbReference type="NCBI Taxonomy" id="266805"/>
    <lineage>
        <taxon>Bacteria</taxon>
        <taxon>Pseudomonadati</taxon>
        <taxon>Pseudomonadota</taxon>
        <taxon>Gammaproteobacteria</taxon>
        <taxon>Cellvibrionales</taxon>
        <taxon>Microbulbiferaceae</taxon>
        <taxon>Microbulbifer</taxon>
    </lineage>
</organism>
<feature type="transmembrane region" description="Helical" evidence="5">
    <location>
        <begin position="152"/>
        <end position="170"/>
    </location>
</feature>
<feature type="transmembrane region" description="Helical" evidence="5">
    <location>
        <begin position="260"/>
        <end position="281"/>
    </location>
</feature>
<name>A0ABY4VMG5_9GAMM</name>
<dbReference type="Gene3D" id="1.20.1250.20">
    <property type="entry name" value="MFS general substrate transporter like domains"/>
    <property type="match status" value="1"/>
</dbReference>
<feature type="transmembrane region" description="Helical" evidence="5">
    <location>
        <begin position="312"/>
        <end position="334"/>
    </location>
</feature>
<dbReference type="CDD" id="cd17325">
    <property type="entry name" value="MFS_MdtG_SLC18_like"/>
    <property type="match status" value="1"/>
</dbReference>
<dbReference type="PRINTS" id="PR01035">
    <property type="entry name" value="TCRTETA"/>
</dbReference>
<protein>
    <submittedName>
        <fullName evidence="7">MFS transporter</fullName>
    </submittedName>
</protein>
<proteinExistence type="predicted"/>
<dbReference type="InterPro" id="IPR011701">
    <property type="entry name" value="MFS"/>
</dbReference>
<feature type="transmembrane region" description="Helical" evidence="5">
    <location>
        <begin position="176"/>
        <end position="197"/>
    </location>
</feature>
<reference evidence="7" key="1">
    <citation type="submission" date="2022-02" db="EMBL/GenBank/DDBJ databases">
        <title>Coral-associated bacteria.</title>
        <authorList>
            <person name="Tang K."/>
            <person name="Wang X."/>
        </authorList>
    </citation>
    <scope>NUCLEOTIDE SEQUENCE</scope>
    <source>
        <strain evidence="7">SCSIO 43006</strain>
    </source>
</reference>
<feature type="transmembrane region" description="Helical" evidence="5">
    <location>
        <begin position="288"/>
        <end position="306"/>
    </location>
</feature>
<evidence type="ECO:0000256" key="5">
    <source>
        <dbReference type="SAM" id="Phobius"/>
    </source>
</evidence>
<feature type="transmembrane region" description="Helical" evidence="5">
    <location>
        <begin position="374"/>
        <end position="395"/>
    </location>
</feature>
<feature type="transmembrane region" description="Helical" evidence="5">
    <location>
        <begin position="105"/>
        <end position="131"/>
    </location>
</feature>
<dbReference type="Proteomes" id="UP001055658">
    <property type="component" value="Chromosome"/>
</dbReference>
<sequence>MESVKSFKKAQNINLLLLILVANGVAHSLFVITFPLLGRNLGLTDIQTGFILTVSSLAMMISAPFWGVKSEIYGRKKIIFIGILVTGLFLILTASTIYIKQTFHITVASVFLIILCLRLCQAIGVGGIMPAAQAFIADLTSRDYRARGMGKMGAAFGVGTIVGGFIAMLIGKHSIAIGFSIVGFSLIILWWLGCNNLQESKEIGSSSLNTKFRLSYKNLLPMLFITFCGLLIYGTLQQVIGLRLQDEFGYSSGEALKRTGAVMMTSMTVMVITQGVLMKLLSWSPEKLLIGGCIIQVVALVISASADSYLWLFLGMAILGVGMGLLFPGNLALLSLSGDENTQGKIAGINGVSKGLGLALGPLMGAFLHQFSPLSPFMFTILLGGLMVAVSFWRVKNHKLILLKGNQSI</sequence>
<keyword evidence="8" id="KW-1185">Reference proteome</keyword>
<evidence type="ECO:0000256" key="4">
    <source>
        <dbReference type="ARBA" id="ARBA00023136"/>
    </source>
</evidence>
<feature type="transmembrane region" description="Helical" evidence="5">
    <location>
        <begin position="78"/>
        <end position="99"/>
    </location>
</feature>
<dbReference type="RefSeq" id="WP_252085969.1">
    <property type="nucleotide sequence ID" value="NZ_CP092418.1"/>
</dbReference>